<evidence type="ECO:0000313" key="9">
    <source>
        <dbReference type="Proteomes" id="UP000295375"/>
    </source>
</evidence>
<dbReference type="Proteomes" id="UP000295375">
    <property type="component" value="Unassembled WGS sequence"/>
</dbReference>
<dbReference type="PANTHER" id="PTHR11579">
    <property type="entry name" value="PROTEIN-L-ISOASPARTATE O-METHYLTRANSFERASE"/>
    <property type="match status" value="1"/>
</dbReference>
<evidence type="ECO:0000256" key="2">
    <source>
        <dbReference type="ARBA" id="ARBA00005369"/>
    </source>
</evidence>
<evidence type="ECO:0000256" key="6">
    <source>
        <dbReference type="ARBA" id="ARBA00022691"/>
    </source>
</evidence>
<dbReference type="InterPro" id="IPR000682">
    <property type="entry name" value="PCMT"/>
</dbReference>
<evidence type="ECO:0000256" key="1">
    <source>
        <dbReference type="ARBA" id="ARBA00004496"/>
    </source>
</evidence>
<evidence type="ECO:0000256" key="3">
    <source>
        <dbReference type="ARBA" id="ARBA00022490"/>
    </source>
</evidence>
<dbReference type="GO" id="GO:0004719">
    <property type="term" value="F:protein-L-isoaspartate (D-aspartate) O-methyltransferase activity"/>
    <property type="evidence" value="ECO:0007669"/>
    <property type="project" value="UniProtKB-UniRule"/>
</dbReference>
<dbReference type="AlphaFoldDB" id="A0A4R6UTG3"/>
<dbReference type="Gene3D" id="3.40.50.150">
    <property type="entry name" value="Vaccinia Virus protein VP39"/>
    <property type="match status" value="1"/>
</dbReference>
<reference evidence="8 9" key="1">
    <citation type="submission" date="2019-03" db="EMBL/GenBank/DDBJ databases">
        <title>Genomic Encyclopedia of Type Strains, Phase IV (KMG-IV): sequencing the most valuable type-strain genomes for metagenomic binning, comparative biology and taxonomic classification.</title>
        <authorList>
            <person name="Goeker M."/>
        </authorList>
    </citation>
    <scope>NUCLEOTIDE SEQUENCE [LARGE SCALE GENOMIC DNA]</scope>
    <source>
        <strain evidence="8 9">DSM 103792</strain>
    </source>
</reference>
<dbReference type="FunFam" id="3.40.50.150:FF:000010">
    <property type="entry name" value="Protein-L-isoaspartate O-methyltransferase"/>
    <property type="match status" value="1"/>
</dbReference>
<dbReference type="RefSeq" id="WP_232475459.1">
    <property type="nucleotide sequence ID" value="NZ_CP037953.1"/>
</dbReference>
<dbReference type="InterPro" id="IPR029063">
    <property type="entry name" value="SAM-dependent_MTases_sf"/>
</dbReference>
<evidence type="ECO:0000313" key="8">
    <source>
        <dbReference type="EMBL" id="TDQ50618.1"/>
    </source>
</evidence>
<sequence>MTSERTRQRLVQRLQESGISNPMVLAAVAATPRHIFVDEALAHRAYEDTALPIGRGQTISQPFIVARMTELMLDAGPVKKVLEIGTGCGYQTAVLSQLVDEIYTIERIGALQDQAKERLQSMGVEGVYFRHGDGFQGWKEHAPFDAIIVTAAPMAVPQALFDQLAEGGRMIIPVGQHSGVQDLMLVEKRNGQKQVAMMDKVRFVPLQAGPVE</sequence>
<keyword evidence="3 7" id="KW-0963">Cytoplasm</keyword>
<keyword evidence="5 7" id="KW-0808">Transferase</keyword>
<dbReference type="Pfam" id="PF01135">
    <property type="entry name" value="PCMT"/>
    <property type="match status" value="1"/>
</dbReference>
<evidence type="ECO:0000256" key="5">
    <source>
        <dbReference type="ARBA" id="ARBA00022679"/>
    </source>
</evidence>
<dbReference type="EMBL" id="SNYM01000002">
    <property type="protein sequence ID" value="TDQ50618.1"/>
    <property type="molecule type" value="Genomic_DNA"/>
</dbReference>
<gene>
    <name evidence="7" type="primary">pcm</name>
    <name evidence="8" type="ORF">EV696_102301</name>
</gene>
<feature type="active site" evidence="7">
    <location>
        <position position="60"/>
    </location>
</feature>
<dbReference type="NCBIfam" id="NF001453">
    <property type="entry name" value="PRK00312.1"/>
    <property type="match status" value="1"/>
</dbReference>
<dbReference type="GO" id="GO:0005737">
    <property type="term" value="C:cytoplasm"/>
    <property type="evidence" value="ECO:0007669"/>
    <property type="project" value="UniProtKB-SubCell"/>
</dbReference>
<organism evidence="8 9">
    <name type="scientific">Permianibacter aggregans</name>
    <dbReference type="NCBI Taxonomy" id="1510150"/>
    <lineage>
        <taxon>Bacteria</taxon>
        <taxon>Pseudomonadati</taxon>
        <taxon>Pseudomonadota</taxon>
        <taxon>Gammaproteobacteria</taxon>
        <taxon>Pseudomonadales</taxon>
        <taxon>Pseudomonadaceae</taxon>
        <taxon>Permianibacter</taxon>
    </lineage>
</organism>
<accession>A0A4R6UTG3</accession>
<dbReference type="HAMAP" id="MF_00090">
    <property type="entry name" value="PIMT"/>
    <property type="match status" value="1"/>
</dbReference>
<keyword evidence="6 7" id="KW-0949">S-adenosyl-L-methionine</keyword>
<comment type="catalytic activity">
    <reaction evidence="7">
        <text>[protein]-L-isoaspartate + S-adenosyl-L-methionine = [protein]-L-isoaspartate alpha-methyl ester + S-adenosyl-L-homocysteine</text>
        <dbReference type="Rhea" id="RHEA:12705"/>
        <dbReference type="Rhea" id="RHEA-COMP:12143"/>
        <dbReference type="Rhea" id="RHEA-COMP:12144"/>
        <dbReference type="ChEBI" id="CHEBI:57856"/>
        <dbReference type="ChEBI" id="CHEBI:59789"/>
        <dbReference type="ChEBI" id="CHEBI:90596"/>
        <dbReference type="ChEBI" id="CHEBI:90598"/>
        <dbReference type="EC" id="2.1.1.77"/>
    </reaction>
</comment>
<dbReference type="GO" id="GO:0030091">
    <property type="term" value="P:protein repair"/>
    <property type="evidence" value="ECO:0007669"/>
    <property type="project" value="UniProtKB-UniRule"/>
</dbReference>
<dbReference type="PANTHER" id="PTHR11579:SF0">
    <property type="entry name" value="PROTEIN-L-ISOASPARTATE(D-ASPARTATE) O-METHYLTRANSFERASE"/>
    <property type="match status" value="1"/>
</dbReference>
<dbReference type="NCBIfam" id="TIGR00080">
    <property type="entry name" value="pimt"/>
    <property type="match status" value="1"/>
</dbReference>
<evidence type="ECO:0000256" key="7">
    <source>
        <dbReference type="HAMAP-Rule" id="MF_00090"/>
    </source>
</evidence>
<evidence type="ECO:0000256" key="4">
    <source>
        <dbReference type="ARBA" id="ARBA00022603"/>
    </source>
</evidence>
<comment type="caution">
    <text evidence="8">The sequence shown here is derived from an EMBL/GenBank/DDBJ whole genome shotgun (WGS) entry which is preliminary data.</text>
</comment>
<dbReference type="SUPFAM" id="SSF53335">
    <property type="entry name" value="S-adenosyl-L-methionine-dependent methyltransferases"/>
    <property type="match status" value="1"/>
</dbReference>
<comment type="similarity">
    <text evidence="2 7">Belongs to the methyltransferase superfamily. L-isoaspartyl/D-aspartyl protein methyltransferase family.</text>
</comment>
<dbReference type="EC" id="2.1.1.77" evidence="7"/>
<dbReference type="PROSITE" id="PS01279">
    <property type="entry name" value="PCMT"/>
    <property type="match status" value="1"/>
</dbReference>
<keyword evidence="4 7" id="KW-0489">Methyltransferase</keyword>
<dbReference type="CDD" id="cd02440">
    <property type="entry name" value="AdoMet_MTases"/>
    <property type="match status" value="1"/>
</dbReference>
<name>A0A4R6UTG3_9GAMM</name>
<comment type="function">
    <text evidence="7">Catalyzes the methyl esterification of L-isoaspartyl residues in peptides and proteins that result from spontaneous decomposition of normal L-aspartyl and L-asparaginyl residues. It plays a role in the repair and/or degradation of damaged proteins.</text>
</comment>
<keyword evidence="9" id="KW-1185">Reference proteome</keyword>
<dbReference type="GO" id="GO:0032259">
    <property type="term" value="P:methylation"/>
    <property type="evidence" value="ECO:0007669"/>
    <property type="project" value="UniProtKB-KW"/>
</dbReference>
<comment type="subcellular location">
    <subcellularLocation>
        <location evidence="1 7">Cytoplasm</location>
    </subcellularLocation>
</comment>
<proteinExistence type="inferred from homology"/>
<protein>
    <recommendedName>
        <fullName evidence="7">Protein-L-isoaspartate O-methyltransferase</fullName>
        <ecNumber evidence="7">2.1.1.77</ecNumber>
    </recommendedName>
    <alternativeName>
        <fullName evidence="7">L-isoaspartyl protein carboxyl methyltransferase</fullName>
    </alternativeName>
    <alternativeName>
        <fullName evidence="7">Protein L-isoaspartyl methyltransferase</fullName>
    </alternativeName>
    <alternativeName>
        <fullName evidence="7">Protein-beta-aspartate methyltransferase</fullName>
        <shortName evidence="7">PIMT</shortName>
    </alternativeName>
</protein>